<dbReference type="InterPro" id="IPR001128">
    <property type="entry name" value="Cyt_P450"/>
</dbReference>
<proteinExistence type="inferred from homology"/>
<dbReference type="STRING" id="63057.A0A2P5F561"/>
<dbReference type="GO" id="GO:0005506">
    <property type="term" value="F:iron ion binding"/>
    <property type="evidence" value="ECO:0007669"/>
    <property type="project" value="InterPro"/>
</dbReference>
<comment type="cofactor">
    <cofactor evidence="1">
        <name>heme</name>
        <dbReference type="ChEBI" id="CHEBI:30413"/>
    </cofactor>
</comment>
<keyword evidence="5" id="KW-1185">Reference proteome</keyword>
<dbReference type="Gene3D" id="1.10.630.10">
    <property type="entry name" value="Cytochrome P450"/>
    <property type="match status" value="1"/>
</dbReference>
<evidence type="ECO:0000256" key="3">
    <source>
        <dbReference type="SAM" id="Phobius"/>
    </source>
</evidence>
<dbReference type="InterPro" id="IPR017972">
    <property type="entry name" value="Cyt_P450_CS"/>
</dbReference>
<name>A0A2P5F561_TREOI</name>
<keyword evidence="1 2" id="KW-0349">Heme</keyword>
<comment type="caution">
    <text evidence="4">The sequence shown here is derived from an EMBL/GenBank/DDBJ whole genome shotgun (WGS) entry which is preliminary data.</text>
</comment>
<feature type="transmembrane region" description="Helical" evidence="3">
    <location>
        <begin position="23"/>
        <end position="44"/>
    </location>
</feature>
<keyword evidence="1 2" id="KW-0479">Metal-binding</keyword>
<dbReference type="GO" id="GO:0020037">
    <property type="term" value="F:heme binding"/>
    <property type="evidence" value="ECO:0007669"/>
    <property type="project" value="InterPro"/>
</dbReference>
<dbReference type="InterPro" id="IPR002401">
    <property type="entry name" value="Cyt_P450_E_grp-I"/>
</dbReference>
<evidence type="ECO:0000313" key="5">
    <source>
        <dbReference type="Proteomes" id="UP000237000"/>
    </source>
</evidence>
<dbReference type="PROSITE" id="PS00086">
    <property type="entry name" value="CYTOCHROME_P450"/>
    <property type="match status" value="1"/>
</dbReference>
<gene>
    <name evidence="4" type="ORF">TorRG33x02_111990</name>
</gene>
<reference evidence="5" key="1">
    <citation type="submission" date="2016-06" db="EMBL/GenBank/DDBJ databases">
        <title>Parallel loss of symbiosis genes in relatives of nitrogen-fixing non-legume Parasponia.</title>
        <authorList>
            <person name="Van Velzen R."/>
            <person name="Holmer R."/>
            <person name="Bu F."/>
            <person name="Rutten L."/>
            <person name="Van Zeijl A."/>
            <person name="Liu W."/>
            <person name="Santuari L."/>
            <person name="Cao Q."/>
            <person name="Sharma T."/>
            <person name="Shen D."/>
            <person name="Roswanjaya Y."/>
            <person name="Wardhani T."/>
            <person name="Kalhor M.S."/>
            <person name="Jansen J."/>
            <person name="Van den Hoogen J."/>
            <person name="Gungor B."/>
            <person name="Hartog M."/>
            <person name="Hontelez J."/>
            <person name="Verver J."/>
            <person name="Yang W.-C."/>
            <person name="Schijlen E."/>
            <person name="Repin R."/>
            <person name="Schilthuizen M."/>
            <person name="Schranz E."/>
            <person name="Heidstra R."/>
            <person name="Miyata K."/>
            <person name="Fedorova E."/>
            <person name="Kohlen W."/>
            <person name="Bisseling T."/>
            <person name="Smit S."/>
            <person name="Geurts R."/>
        </authorList>
    </citation>
    <scope>NUCLEOTIDE SEQUENCE [LARGE SCALE GENOMIC DNA]</scope>
    <source>
        <strain evidence="5">cv. RG33-2</strain>
    </source>
</reference>
<dbReference type="GO" id="GO:0004497">
    <property type="term" value="F:monooxygenase activity"/>
    <property type="evidence" value="ECO:0007669"/>
    <property type="project" value="UniProtKB-KW"/>
</dbReference>
<dbReference type="OrthoDB" id="2789670at2759"/>
<evidence type="ECO:0000313" key="4">
    <source>
        <dbReference type="EMBL" id="PON92920.1"/>
    </source>
</evidence>
<accession>A0A2P5F561</accession>
<dbReference type="FunFam" id="1.10.630.10:FF:000207">
    <property type="entry name" value="Putative cytochrome P450 superfamily protein"/>
    <property type="match status" value="1"/>
</dbReference>
<keyword evidence="3" id="KW-0812">Transmembrane</keyword>
<evidence type="ECO:0000256" key="1">
    <source>
        <dbReference type="PIRSR" id="PIRSR602401-1"/>
    </source>
</evidence>
<dbReference type="PRINTS" id="PR00463">
    <property type="entry name" value="EP450I"/>
</dbReference>
<dbReference type="GO" id="GO:0016705">
    <property type="term" value="F:oxidoreductase activity, acting on paired donors, with incorporation or reduction of molecular oxygen"/>
    <property type="evidence" value="ECO:0007669"/>
    <property type="project" value="InterPro"/>
</dbReference>
<dbReference type="AlphaFoldDB" id="A0A2P5F561"/>
<feature type="binding site" description="axial binding residue" evidence="1">
    <location>
        <position position="472"/>
    </location>
    <ligand>
        <name>heme</name>
        <dbReference type="ChEBI" id="CHEBI:30413"/>
    </ligand>
    <ligandPart>
        <name>Fe</name>
        <dbReference type="ChEBI" id="CHEBI:18248"/>
    </ligandPart>
</feature>
<dbReference type="PANTHER" id="PTHR47951:SF7">
    <property type="entry name" value="FLAVONOID 3',5'-HYDROXYLASE-LIKE ISOFORM X1"/>
    <property type="match status" value="1"/>
</dbReference>
<keyword evidence="2" id="KW-0560">Oxidoreductase</keyword>
<dbReference type="PRINTS" id="PR00385">
    <property type="entry name" value="P450"/>
</dbReference>
<evidence type="ECO:0000256" key="2">
    <source>
        <dbReference type="RuleBase" id="RU000461"/>
    </source>
</evidence>
<keyword evidence="3" id="KW-1133">Transmembrane helix</keyword>
<keyword evidence="3" id="KW-0472">Membrane</keyword>
<dbReference type="Pfam" id="PF00067">
    <property type="entry name" value="p450"/>
    <property type="match status" value="1"/>
</dbReference>
<keyword evidence="2" id="KW-0503">Monooxygenase</keyword>
<dbReference type="SUPFAM" id="SSF48264">
    <property type="entry name" value="Cytochrome P450"/>
    <property type="match status" value="1"/>
</dbReference>
<dbReference type="Proteomes" id="UP000237000">
    <property type="component" value="Unassembled WGS sequence"/>
</dbReference>
<dbReference type="EMBL" id="JXTC01000061">
    <property type="protein sequence ID" value="PON92920.1"/>
    <property type="molecule type" value="Genomic_DNA"/>
</dbReference>
<dbReference type="InParanoid" id="A0A2P5F561"/>
<organism evidence="4 5">
    <name type="scientific">Trema orientale</name>
    <name type="common">Charcoal tree</name>
    <name type="synonym">Celtis orientalis</name>
    <dbReference type="NCBI Taxonomy" id="63057"/>
    <lineage>
        <taxon>Eukaryota</taxon>
        <taxon>Viridiplantae</taxon>
        <taxon>Streptophyta</taxon>
        <taxon>Embryophyta</taxon>
        <taxon>Tracheophyta</taxon>
        <taxon>Spermatophyta</taxon>
        <taxon>Magnoliopsida</taxon>
        <taxon>eudicotyledons</taxon>
        <taxon>Gunneridae</taxon>
        <taxon>Pentapetalae</taxon>
        <taxon>rosids</taxon>
        <taxon>fabids</taxon>
        <taxon>Rosales</taxon>
        <taxon>Cannabaceae</taxon>
        <taxon>Trema</taxon>
    </lineage>
</organism>
<keyword evidence="1 2" id="KW-0408">Iron</keyword>
<sequence length="534" mass="59888">MMCMWSSWWDTFHEYQYHHKHELSGAILTLFITITTAAAALWWLHQYRKSTPPLPPGPAGLPLVGYLPFLGQNLHRDLSRLACLYGPIYKFWLGNKLCVVISSPSLLKQVVRDQDTVFSNRDPVVSMTVASYGGNDIAFAPYGPAWRRLRKIFVGKMLSNSVLDNLSGLRRKTVKESVSRIYGAGIGTPVDIGSLAMLTAVNSVLTMLCGASSVKGEEGDAVNLAELRKASAEIVVLFGKPNVSDLFPWLAWLDIQGIAKETRKVRRVFEVMIDSAIEKTKKVVKEKGTGGDESKDFVQFLFDLHEHGDDKTSITMPQLKAMLMDIVVGGTDTTTTMVEWTMAELLKHPEAMRKVQEELTQVVGLTNMVEESHLSELTYLNAVVKETFRLHPPLPFLIPRCPSQSTTVGGYYIPKGTKVFLNVWDIQRDPSIWENPLEFRPERFLVNNNVEKFDFSGNNLHFLPFGTGRRICAGIPLGERLLSYVLASFLHSFDWKVPPNAKLELSDTFGIVVKKQEPLTAIPTPRLSNLELYS</sequence>
<dbReference type="PANTHER" id="PTHR47951">
    <property type="entry name" value="OS08G0547900 PROTEIN"/>
    <property type="match status" value="1"/>
</dbReference>
<comment type="similarity">
    <text evidence="2">Belongs to the cytochrome P450 family.</text>
</comment>
<protein>
    <submittedName>
        <fullName evidence="4">Cytochrome P450, E-class, group I</fullName>
    </submittedName>
</protein>
<dbReference type="InterPro" id="IPR036396">
    <property type="entry name" value="Cyt_P450_sf"/>
</dbReference>